<protein>
    <submittedName>
        <fullName evidence="5">Recombinase family protein</fullName>
    </submittedName>
</protein>
<feature type="region of interest" description="Disordered" evidence="3">
    <location>
        <begin position="483"/>
        <end position="520"/>
    </location>
</feature>
<feature type="compositionally biased region" description="Basic residues" evidence="3">
    <location>
        <begin position="509"/>
        <end position="520"/>
    </location>
</feature>
<name>A0ABV7P422_9PSEU</name>
<organism evidence="5 6">
    <name type="scientific">Amycolatopsis speibonae</name>
    <dbReference type="NCBI Taxonomy" id="1450224"/>
    <lineage>
        <taxon>Bacteria</taxon>
        <taxon>Bacillati</taxon>
        <taxon>Actinomycetota</taxon>
        <taxon>Actinomycetes</taxon>
        <taxon>Pseudonocardiales</taxon>
        <taxon>Pseudonocardiaceae</taxon>
        <taxon>Amycolatopsis</taxon>
    </lineage>
</organism>
<keyword evidence="2" id="KW-0233">DNA recombination</keyword>
<dbReference type="InterPro" id="IPR038109">
    <property type="entry name" value="DNA_bind_recomb_sf"/>
</dbReference>
<dbReference type="EMBL" id="JBHRWK010000037">
    <property type="protein sequence ID" value="MFC3452497.1"/>
    <property type="molecule type" value="Genomic_DNA"/>
</dbReference>
<gene>
    <name evidence="5" type="ORF">ACFOSH_23915</name>
</gene>
<dbReference type="RefSeq" id="WP_378241333.1">
    <property type="nucleotide sequence ID" value="NZ_JBHRWK010000037.1"/>
</dbReference>
<evidence type="ECO:0000256" key="1">
    <source>
        <dbReference type="ARBA" id="ARBA00023125"/>
    </source>
</evidence>
<dbReference type="SMART" id="SM00857">
    <property type="entry name" value="Resolvase"/>
    <property type="match status" value="1"/>
</dbReference>
<feature type="compositionally biased region" description="Basic and acidic residues" evidence="3">
    <location>
        <begin position="496"/>
        <end position="508"/>
    </location>
</feature>
<evidence type="ECO:0000313" key="6">
    <source>
        <dbReference type="Proteomes" id="UP001595645"/>
    </source>
</evidence>
<dbReference type="PROSITE" id="PS51737">
    <property type="entry name" value="RECOMBINASE_DNA_BIND"/>
    <property type="match status" value="1"/>
</dbReference>
<dbReference type="Gene3D" id="3.90.1750.20">
    <property type="entry name" value="Putative Large Serine Recombinase, Chain B, Domain 2"/>
    <property type="match status" value="1"/>
</dbReference>
<evidence type="ECO:0000256" key="2">
    <source>
        <dbReference type="ARBA" id="ARBA00023172"/>
    </source>
</evidence>
<dbReference type="CDD" id="cd00338">
    <property type="entry name" value="Ser_Recombinase"/>
    <property type="match status" value="1"/>
</dbReference>
<dbReference type="SUPFAM" id="SSF53041">
    <property type="entry name" value="Resolvase-like"/>
    <property type="match status" value="1"/>
</dbReference>
<comment type="caution">
    <text evidence="5">The sequence shown here is derived from an EMBL/GenBank/DDBJ whole genome shotgun (WGS) entry which is preliminary data.</text>
</comment>
<dbReference type="PANTHER" id="PTHR30461">
    <property type="entry name" value="DNA-INVERTASE FROM LAMBDOID PROPHAGE"/>
    <property type="match status" value="1"/>
</dbReference>
<dbReference type="InterPro" id="IPR006119">
    <property type="entry name" value="Resolv_N"/>
</dbReference>
<keyword evidence="6" id="KW-1185">Reference proteome</keyword>
<feature type="region of interest" description="Disordered" evidence="3">
    <location>
        <begin position="441"/>
        <end position="468"/>
    </location>
</feature>
<feature type="domain" description="Recombinase" evidence="4">
    <location>
        <begin position="194"/>
        <end position="300"/>
    </location>
</feature>
<evidence type="ECO:0000256" key="3">
    <source>
        <dbReference type="SAM" id="MobiDB-lite"/>
    </source>
</evidence>
<evidence type="ECO:0000259" key="4">
    <source>
        <dbReference type="PROSITE" id="PS51737"/>
    </source>
</evidence>
<dbReference type="InterPro" id="IPR050639">
    <property type="entry name" value="SSR_resolvase"/>
</dbReference>
<dbReference type="Gene3D" id="3.40.50.1390">
    <property type="entry name" value="Resolvase, N-terminal catalytic domain"/>
    <property type="match status" value="1"/>
</dbReference>
<keyword evidence="1" id="KW-0238">DNA-binding</keyword>
<dbReference type="InterPro" id="IPR036162">
    <property type="entry name" value="Resolvase-like_N_sf"/>
</dbReference>
<proteinExistence type="predicted"/>
<dbReference type="PANTHER" id="PTHR30461:SF2">
    <property type="entry name" value="SERINE RECOMBINASE PINE-RELATED"/>
    <property type="match status" value="1"/>
</dbReference>
<dbReference type="Pfam" id="PF00239">
    <property type="entry name" value="Resolvase"/>
    <property type="match status" value="1"/>
</dbReference>
<dbReference type="Proteomes" id="UP001595645">
    <property type="component" value="Unassembled WGS sequence"/>
</dbReference>
<reference evidence="6" key="1">
    <citation type="journal article" date="2019" name="Int. J. Syst. Evol. Microbiol.">
        <title>The Global Catalogue of Microorganisms (GCM) 10K type strain sequencing project: providing services to taxonomists for standard genome sequencing and annotation.</title>
        <authorList>
            <consortium name="The Broad Institute Genomics Platform"/>
            <consortium name="The Broad Institute Genome Sequencing Center for Infectious Disease"/>
            <person name="Wu L."/>
            <person name="Ma J."/>
        </authorList>
    </citation>
    <scope>NUCLEOTIDE SEQUENCE [LARGE SCALE GENOMIC DNA]</scope>
    <source>
        <strain evidence="6">CGMCC 4.7676</strain>
    </source>
</reference>
<dbReference type="InterPro" id="IPR011109">
    <property type="entry name" value="DNA_bind_recombinase_dom"/>
</dbReference>
<evidence type="ECO:0000313" key="5">
    <source>
        <dbReference type="EMBL" id="MFC3452497.1"/>
    </source>
</evidence>
<sequence length="520" mass="57646">MGFSHQVSAGQGGRQPVLDSYARLSRNQAGKLEKCETQHADNRDVIDRLGGVLGEEISDPKLSAWNPKVHRPGWERIMKRVAARASDGVVLWNTDRGWRQSQDLEDLFKLIEGTGYDSYTVASSHGRYDLTDYNDRYQLRQEVAHNQRNSDEASQRISRRFEVLRKRGIPHHQGRRFGFPGLDRTVPREQWLDEDGKDIRKPVPAELVGREREALRDATDAVLAGVFQSTIADEWNAAGLLTITGKRWLPRQVGEVLLRPINAGLIEHDGVVVGTMPGEPIVKPEKFTKLRALCAGRTQGQHPSGVYVGSGILRCPLCGRGVSGRPHSGNYPDGERRRQYGCSKSSGGCGKVGADMRRVDRELRGLVISRLSDTKHAAAIRAARARVSERLAEIHTELGECERLLKSIAAKLGAGKMTEDAYDAANEPLMATHARLEAERDELTGGNPDGPTEAMSSEDAAAQWDAAEFDERRAMLTDALSGDTLYLDPAAKNGKRQFDPKRVRIDPHKPKRRTRGQHAA</sequence>
<accession>A0ABV7P422</accession>
<dbReference type="Pfam" id="PF07508">
    <property type="entry name" value="Recombinase"/>
    <property type="match status" value="1"/>
</dbReference>